<sequence length="331" mass="37031">MAGKGIKPGELTTRAEMKAAFGGGQGQGIHPCATSPNVLLYTDPASGEQFGYYDGWVPDEESSEPLFEYTGDGEEDQVFEGRNGQRNRAILLHVDDGRALRVFKAVGTVPRKKTRIQRYVGKFELDKELPYVFREAPNRQGIFRRVIVFRLRPAEELVPRPEDIIEPLPNTEVRQVSADVSTITTSVMVEPEAHNGKPISRSAVPQTKVGRKEAELCDAFKAMLEKHEHEVKRYQIRVAGLSSSLLTDLYDNNSNVLYEAKGTSSREAVRMAIGQLMDYRRHITPTPTLAILLPEKPHSDLQSLLSSVNIHLVYRNKDTFTGWPVEPISST</sequence>
<proteinExistence type="predicted"/>
<evidence type="ECO:0000313" key="3">
    <source>
        <dbReference type="EMBL" id="NKY96360.1"/>
    </source>
</evidence>
<protein>
    <recommendedName>
        <fullName evidence="2">ScoMcrA-like SRA domain-containing protein</fullName>
    </recommendedName>
</protein>
<dbReference type="RefSeq" id="WP_168443878.1">
    <property type="nucleotide sequence ID" value="NZ_JAAXPG010000001.1"/>
</dbReference>
<keyword evidence="1" id="KW-0175">Coiled coil</keyword>
<dbReference type="AlphaFoldDB" id="A0A7X6MAT9"/>
<dbReference type="EMBL" id="JAAXPG010000001">
    <property type="protein sequence ID" value="NKY96360.1"/>
    <property type="molecule type" value="Genomic_DNA"/>
</dbReference>
<evidence type="ECO:0000259" key="2">
    <source>
        <dbReference type="Pfam" id="PF26348"/>
    </source>
</evidence>
<keyword evidence="4" id="KW-1185">Reference proteome</keyword>
<comment type="caution">
    <text evidence="3">The sequence shown here is derived from an EMBL/GenBank/DDBJ whole genome shotgun (WGS) entry which is preliminary data.</text>
</comment>
<name>A0A7X6MAT9_9ACTN</name>
<feature type="coiled-coil region" evidence="1">
    <location>
        <begin position="217"/>
        <end position="244"/>
    </location>
</feature>
<organism evidence="3 4">
    <name type="scientific">Nocardiopsis alborubida</name>
    <dbReference type="NCBI Taxonomy" id="146802"/>
    <lineage>
        <taxon>Bacteria</taxon>
        <taxon>Bacillati</taxon>
        <taxon>Actinomycetota</taxon>
        <taxon>Actinomycetes</taxon>
        <taxon>Streptosporangiales</taxon>
        <taxon>Nocardiopsidaceae</taxon>
        <taxon>Nocardiopsis</taxon>
    </lineage>
</organism>
<evidence type="ECO:0000313" key="4">
    <source>
        <dbReference type="Proteomes" id="UP000553209"/>
    </source>
</evidence>
<gene>
    <name evidence="3" type="ORF">HGB44_01530</name>
</gene>
<dbReference type="InterPro" id="IPR058712">
    <property type="entry name" value="SRA_ScoMcrA"/>
</dbReference>
<accession>A0A7X6MAT9</accession>
<dbReference type="Proteomes" id="UP000553209">
    <property type="component" value="Unassembled WGS sequence"/>
</dbReference>
<reference evidence="3 4" key="1">
    <citation type="submission" date="2020-04" db="EMBL/GenBank/DDBJ databases">
        <title>MicrobeNet Type strains.</title>
        <authorList>
            <person name="Nicholson A.C."/>
        </authorList>
    </citation>
    <scope>NUCLEOTIDE SEQUENCE [LARGE SCALE GENOMIC DNA]</scope>
    <source>
        <strain evidence="3 4">ATCC 23612</strain>
    </source>
</reference>
<dbReference type="Pfam" id="PF26348">
    <property type="entry name" value="SRA_ScoMcrA"/>
    <property type="match status" value="1"/>
</dbReference>
<feature type="domain" description="ScoMcrA-like SRA" evidence="2">
    <location>
        <begin position="12"/>
        <end position="168"/>
    </location>
</feature>
<evidence type="ECO:0000256" key="1">
    <source>
        <dbReference type="SAM" id="Coils"/>
    </source>
</evidence>